<feature type="domain" description="TcaA 4th" evidence="4">
    <location>
        <begin position="284"/>
        <end position="355"/>
    </location>
</feature>
<dbReference type="InterPro" id="IPR054530">
    <property type="entry name" value="TcaA_4th"/>
</dbReference>
<sequence>MNQRPFYAPADDQASGDRPNFCPHCGQPVAPTDTFCQNCGYNLVTDQVTNDQTPEAPQPTASTQPNPQPTASQTTTPQPAPTPQRRPRTPLTKSQKAKWWGLGLVGVVLVGLIGWGGHYYSKATTLDRITSDIRSGKHLTHDFASSSADLKLTTAKLVPVNRYYRDHPQQLASLKAQLAAGGRSTDGHFTYRSTGRRFLLFPKYQINVTPVYPTVTTNHAKTVISLDHHTVATANSDTYTKKLGALVPGEYHLQASGKVGSHQLTNSSDYHITSDKTYDLELRTISATFNTVPASTIYLNGKKVGTADSTGTFTLKDEPWSANMSVYAQYGSTNGTAKSNTVMLDKNADGDTVDLKYPGVIDESDADDFISNLFTAIENLSNNGDMDDATDDEDDDLDAFFENGSSNTEYQQFKSMGQGYYKDDNIDGTTITTTIKDIKPGPDRTSLVTYTVKYDFMLDDYDHIQTFQYTATVKDTSHDSDASLNNQIVKITPAQKINDYHDNDD</sequence>
<keyword evidence="2" id="KW-1133">Transmembrane helix</keyword>
<dbReference type="PANTHER" id="PTHR40038">
    <property type="entry name" value="MEMBRANE-ASSOCIATED PROTEIN TCAA"/>
    <property type="match status" value="1"/>
</dbReference>
<evidence type="ECO:0000256" key="2">
    <source>
        <dbReference type="SAM" id="Phobius"/>
    </source>
</evidence>
<evidence type="ECO:0000256" key="1">
    <source>
        <dbReference type="SAM" id="MobiDB-lite"/>
    </source>
</evidence>
<feature type="compositionally biased region" description="Polar residues" evidence="1">
    <location>
        <begin position="49"/>
        <end position="61"/>
    </location>
</feature>
<evidence type="ECO:0000313" key="5">
    <source>
        <dbReference type="EMBL" id="KRK74480.1"/>
    </source>
</evidence>
<name>A0A0R1JT61_9LACO</name>
<evidence type="ECO:0000259" key="4">
    <source>
        <dbReference type="Pfam" id="PF22820"/>
    </source>
</evidence>
<feature type="transmembrane region" description="Helical" evidence="2">
    <location>
        <begin position="99"/>
        <end position="120"/>
    </location>
</feature>
<keyword evidence="2" id="KW-0472">Membrane</keyword>
<feature type="region of interest" description="Disordered" evidence="1">
    <location>
        <begin position="49"/>
        <end position="94"/>
    </location>
</feature>
<gene>
    <name evidence="5" type="ORF">FD30_GL002229</name>
</gene>
<evidence type="ECO:0000313" key="6">
    <source>
        <dbReference type="Proteomes" id="UP000051162"/>
    </source>
</evidence>
<dbReference type="InterPro" id="IPR026870">
    <property type="entry name" value="Zinc_ribbon_dom"/>
</dbReference>
<dbReference type="STRING" id="1423773.FD30_GL002229"/>
<protein>
    <submittedName>
        <fullName evidence="5">Uncharacterized protein</fullName>
    </submittedName>
</protein>
<dbReference type="Pfam" id="PF13240">
    <property type="entry name" value="Zn_Ribbon_1"/>
    <property type="match status" value="1"/>
</dbReference>
<reference evidence="5 6" key="1">
    <citation type="journal article" date="2015" name="Genome Announc.">
        <title>Expanding the biotechnology potential of lactobacilli through comparative genomics of 213 strains and associated genera.</title>
        <authorList>
            <person name="Sun Z."/>
            <person name="Harris H.M."/>
            <person name="McCann A."/>
            <person name="Guo C."/>
            <person name="Argimon S."/>
            <person name="Zhang W."/>
            <person name="Yang X."/>
            <person name="Jeffery I.B."/>
            <person name="Cooney J.C."/>
            <person name="Kagawa T.F."/>
            <person name="Liu W."/>
            <person name="Song Y."/>
            <person name="Salvetti E."/>
            <person name="Wrobel A."/>
            <person name="Rasinkangas P."/>
            <person name="Parkhill J."/>
            <person name="Rea M.C."/>
            <person name="O'Sullivan O."/>
            <person name="Ritari J."/>
            <person name="Douillard F.P."/>
            <person name="Paul Ross R."/>
            <person name="Yang R."/>
            <person name="Briner A.E."/>
            <person name="Felis G.E."/>
            <person name="de Vos W.M."/>
            <person name="Barrangou R."/>
            <person name="Klaenhammer T.R."/>
            <person name="Caufield P.W."/>
            <person name="Cui Y."/>
            <person name="Zhang H."/>
            <person name="O'Toole P.W."/>
        </authorList>
    </citation>
    <scope>NUCLEOTIDE SEQUENCE [LARGE SCALE GENOMIC DNA]</scope>
    <source>
        <strain evidence="5 6">DSM 19117</strain>
    </source>
</reference>
<dbReference type="Proteomes" id="UP000051162">
    <property type="component" value="Unassembled WGS sequence"/>
</dbReference>
<organism evidence="5 6">
    <name type="scientific">Levilactobacillus namurensis DSM 19117</name>
    <dbReference type="NCBI Taxonomy" id="1423773"/>
    <lineage>
        <taxon>Bacteria</taxon>
        <taxon>Bacillati</taxon>
        <taxon>Bacillota</taxon>
        <taxon>Bacilli</taxon>
        <taxon>Lactobacillales</taxon>
        <taxon>Lactobacillaceae</taxon>
        <taxon>Levilactobacillus</taxon>
    </lineage>
</organism>
<dbReference type="PATRIC" id="fig|1423773.3.peg.2287"/>
<dbReference type="AlphaFoldDB" id="A0A0R1JT61"/>
<dbReference type="EMBL" id="AZDT01000046">
    <property type="protein sequence ID" value="KRK74480.1"/>
    <property type="molecule type" value="Genomic_DNA"/>
</dbReference>
<dbReference type="PANTHER" id="PTHR40038:SF1">
    <property type="entry name" value="MEMBRANE-ASSOCIATED PROTEIN TCAA"/>
    <property type="match status" value="1"/>
</dbReference>
<dbReference type="RefSeq" id="WP_056944503.1">
    <property type="nucleotide sequence ID" value="NZ_AZDT01000046.1"/>
</dbReference>
<feature type="compositionally biased region" description="Low complexity" evidence="1">
    <location>
        <begin position="62"/>
        <end position="77"/>
    </location>
</feature>
<accession>A0A0R1JT61</accession>
<dbReference type="GeneID" id="84782522"/>
<feature type="domain" description="Zinc-ribbon" evidence="3">
    <location>
        <begin position="21"/>
        <end position="43"/>
    </location>
</feature>
<keyword evidence="2" id="KW-0812">Transmembrane</keyword>
<proteinExistence type="predicted"/>
<keyword evidence="6" id="KW-1185">Reference proteome</keyword>
<evidence type="ECO:0000259" key="3">
    <source>
        <dbReference type="Pfam" id="PF13240"/>
    </source>
</evidence>
<dbReference type="OrthoDB" id="2327418at2"/>
<comment type="caution">
    <text evidence="5">The sequence shown here is derived from an EMBL/GenBank/DDBJ whole genome shotgun (WGS) entry which is preliminary data.</text>
</comment>
<dbReference type="Pfam" id="PF22820">
    <property type="entry name" value="TcaA_3rd_4th"/>
    <property type="match status" value="1"/>
</dbReference>